<dbReference type="EMBL" id="WVTD01000010">
    <property type="protein sequence ID" value="MYL98919.1"/>
    <property type="molecule type" value="Genomic_DNA"/>
</dbReference>
<accession>A0A7X4K852</accession>
<proteinExistence type="predicted"/>
<dbReference type="Proteomes" id="UP000465810">
    <property type="component" value="Unassembled WGS sequence"/>
</dbReference>
<dbReference type="RefSeq" id="WP_160986546.1">
    <property type="nucleotide sequence ID" value="NZ_WVTD01000010.1"/>
</dbReference>
<sequence>MTQPLIEGMTPAEWNQQWQTLEGGLSRRPDELKGVVGVFRFRRKNEVVYIGCAREYAKGGLWKRLFDFIRPGDSGRTHYAGQKIFEHRETLEVDVIVTGTDYKAGWAAQRLKAALLGKRKPVWNVART</sequence>
<comment type="caution">
    <text evidence="1">The sequence shown here is derived from an EMBL/GenBank/DDBJ whole genome shotgun (WGS) entry which is preliminary data.</text>
</comment>
<evidence type="ECO:0000313" key="1">
    <source>
        <dbReference type="EMBL" id="MYL98919.1"/>
    </source>
</evidence>
<name>A0A7X4K852_9SPHN</name>
<reference evidence="1 2" key="1">
    <citation type="submission" date="2019-12" db="EMBL/GenBank/DDBJ databases">
        <authorList>
            <person name="Feng G."/>
            <person name="Zhu H."/>
        </authorList>
    </citation>
    <scope>NUCLEOTIDE SEQUENCE [LARGE SCALE GENOMIC DNA]</scope>
    <source>
        <strain evidence="1 2">FGD1</strain>
    </source>
</reference>
<evidence type="ECO:0008006" key="3">
    <source>
        <dbReference type="Google" id="ProtNLM"/>
    </source>
</evidence>
<evidence type="ECO:0000313" key="2">
    <source>
        <dbReference type="Proteomes" id="UP000465810"/>
    </source>
</evidence>
<gene>
    <name evidence="1" type="ORF">GR702_14220</name>
</gene>
<keyword evidence="2" id="KW-1185">Reference proteome</keyword>
<protein>
    <recommendedName>
        <fullName evidence="3">GIY-YIG domain-containing protein</fullName>
    </recommendedName>
</protein>
<dbReference type="AlphaFoldDB" id="A0A7X4K852"/>
<organism evidence="1 2">
    <name type="scientific">Novosphingobium silvae</name>
    <dbReference type="NCBI Taxonomy" id="2692619"/>
    <lineage>
        <taxon>Bacteria</taxon>
        <taxon>Pseudomonadati</taxon>
        <taxon>Pseudomonadota</taxon>
        <taxon>Alphaproteobacteria</taxon>
        <taxon>Sphingomonadales</taxon>
        <taxon>Sphingomonadaceae</taxon>
        <taxon>Novosphingobium</taxon>
    </lineage>
</organism>